<evidence type="ECO:0000313" key="1">
    <source>
        <dbReference type="EMBL" id="CAE7263151.1"/>
    </source>
</evidence>
<reference evidence="1" key="1">
    <citation type="submission" date="2021-02" db="EMBL/GenBank/DDBJ databases">
        <authorList>
            <person name="Dougan E. K."/>
            <person name="Rhodes N."/>
            <person name="Thang M."/>
            <person name="Chan C."/>
        </authorList>
    </citation>
    <scope>NUCLEOTIDE SEQUENCE</scope>
</reference>
<proteinExistence type="predicted"/>
<dbReference type="OrthoDB" id="10679399at2759"/>
<dbReference type="AlphaFoldDB" id="A0A812MEZ1"/>
<sequence>MAGTALRDLDRALSAATRVNEQKVSSLLNSQNRLRCENAALKRSDLERRSASQGRGAALAKSERELLEQDTVLRAFYNFLGKDGAAAA</sequence>
<dbReference type="Proteomes" id="UP000604046">
    <property type="component" value="Unassembled WGS sequence"/>
</dbReference>
<evidence type="ECO:0000313" key="2">
    <source>
        <dbReference type="Proteomes" id="UP000604046"/>
    </source>
</evidence>
<keyword evidence="2" id="KW-1185">Reference proteome</keyword>
<dbReference type="EMBL" id="CAJNDS010001513">
    <property type="protein sequence ID" value="CAE7263151.1"/>
    <property type="molecule type" value="Genomic_DNA"/>
</dbReference>
<gene>
    <name evidence="1" type="ORF">SNAT2548_LOCUS13826</name>
</gene>
<accession>A0A812MEZ1</accession>
<protein>
    <submittedName>
        <fullName evidence="1">Uncharacterized protein</fullName>
    </submittedName>
</protein>
<name>A0A812MEZ1_9DINO</name>
<organism evidence="1 2">
    <name type="scientific">Symbiodinium natans</name>
    <dbReference type="NCBI Taxonomy" id="878477"/>
    <lineage>
        <taxon>Eukaryota</taxon>
        <taxon>Sar</taxon>
        <taxon>Alveolata</taxon>
        <taxon>Dinophyceae</taxon>
        <taxon>Suessiales</taxon>
        <taxon>Symbiodiniaceae</taxon>
        <taxon>Symbiodinium</taxon>
    </lineage>
</organism>
<comment type="caution">
    <text evidence="1">The sequence shown here is derived from an EMBL/GenBank/DDBJ whole genome shotgun (WGS) entry which is preliminary data.</text>
</comment>